<dbReference type="InterPro" id="IPR013189">
    <property type="entry name" value="Glyco_hydro_32_C"/>
</dbReference>
<dbReference type="EMBL" id="CYYK01000007">
    <property type="protein sequence ID" value="CUO44779.1"/>
    <property type="molecule type" value="Genomic_DNA"/>
</dbReference>
<dbReference type="GO" id="GO:0005987">
    <property type="term" value="P:sucrose catabolic process"/>
    <property type="evidence" value="ECO:0007669"/>
    <property type="project" value="TreeGrafter"/>
</dbReference>
<dbReference type="PANTHER" id="PTHR42800">
    <property type="entry name" value="EXOINULINASE INUD (AFU_ORTHOLOGUE AFUA_5G00480)"/>
    <property type="match status" value="1"/>
</dbReference>
<dbReference type="SUPFAM" id="SSF75005">
    <property type="entry name" value="Arabinanase/levansucrase/invertase"/>
    <property type="match status" value="1"/>
</dbReference>
<dbReference type="RefSeq" id="WP_081033146.1">
    <property type="nucleotide sequence ID" value="NZ_CABMKT010000002.1"/>
</dbReference>
<dbReference type="Gene3D" id="2.60.120.560">
    <property type="entry name" value="Exo-inulinase, domain 1"/>
    <property type="match status" value="1"/>
</dbReference>
<dbReference type="GO" id="GO:0051669">
    <property type="term" value="F:fructan beta-fructosidase activity"/>
    <property type="evidence" value="ECO:0007669"/>
    <property type="project" value="UniProtKB-EC"/>
</dbReference>
<evidence type="ECO:0000256" key="1">
    <source>
        <dbReference type="ARBA" id="ARBA00009902"/>
    </source>
</evidence>
<dbReference type="Pfam" id="PF00251">
    <property type="entry name" value="Glyco_hydro_32N"/>
    <property type="match status" value="1"/>
</dbReference>
<gene>
    <name evidence="8" type="primary">sacC_3</name>
    <name evidence="8" type="ORF">ERS852380_02334</name>
</gene>
<reference evidence="8 9" key="1">
    <citation type="submission" date="2015-09" db="EMBL/GenBank/DDBJ databases">
        <authorList>
            <consortium name="Pathogen Informatics"/>
        </authorList>
    </citation>
    <scope>NUCLEOTIDE SEQUENCE [LARGE SCALE GENOMIC DNA]</scope>
    <source>
        <strain evidence="8 9">2789STDY5608822</strain>
    </source>
</reference>
<dbReference type="SUPFAM" id="SSF49899">
    <property type="entry name" value="Concanavalin A-like lectins/glucanases"/>
    <property type="match status" value="1"/>
</dbReference>
<feature type="chain" id="PRO_5034354223" evidence="5">
    <location>
        <begin position="23"/>
        <end position="508"/>
    </location>
</feature>
<dbReference type="Gene3D" id="2.115.10.20">
    <property type="entry name" value="Glycosyl hydrolase domain, family 43"/>
    <property type="match status" value="1"/>
</dbReference>
<evidence type="ECO:0000256" key="5">
    <source>
        <dbReference type="SAM" id="SignalP"/>
    </source>
</evidence>
<dbReference type="Proteomes" id="UP000095455">
    <property type="component" value="Unassembled WGS sequence"/>
</dbReference>
<dbReference type="InterPro" id="IPR001362">
    <property type="entry name" value="Glyco_hydro_32"/>
</dbReference>
<dbReference type="InterPro" id="IPR013148">
    <property type="entry name" value="Glyco_hydro_32_N"/>
</dbReference>
<keyword evidence="3 4" id="KW-0326">Glycosidase</keyword>
<proteinExistence type="inferred from homology"/>
<comment type="similarity">
    <text evidence="1 4">Belongs to the glycosyl hydrolase 32 family.</text>
</comment>
<dbReference type="GO" id="GO:0005737">
    <property type="term" value="C:cytoplasm"/>
    <property type="evidence" value="ECO:0007669"/>
    <property type="project" value="TreeGrafter"/>
</dbReference>
<comment type="caution">
    <text evidence="8">The sequence shown here is derived from an EMBL/GenBank/DDBJ whole genome shotgun (WGS) entry which is preliminary data.</text>
</comment>
<dbReference type="Pfam" id="PF08244">
    <property type="entry name" value="Glyco_hydro_32C"/>
    <property type="match status" value="1"/>
</dbReference>
<dbReference type="PANTHER" id="PTHR42800:SF1">
    <property type="entry name" value="EXOINULINASE INUD (AFU_ORTHOLOGUE AFUA_5G00480)"/>
    <property type="match status" value="1"/>
</dbReference>
<dbReference type="AlphaFoldDB" id="A0A8D9LBX7"/>
<keyword evidence="2 4" id="KW-0378">Hydrolase</keyword>
<dbReference type="EC" id="3.2.1.80" evidence="8"/>
<evidence type="ECO:0000259" key="6">
    <source>
        <dbReference type="Pfam" id="PF00251"/>
    </source>
</evidence>
<protein>
    <submittedName>
        <fullName evidence="8">Levanase</fullName>
        <ecNumber evidence="8">3.2.1.80</ecNumber>
    </submittedName>
</protein>
<dbReference type="CDD" id="cd18622">
    <property type="entry name" value="GH32_Inu-like"/>
    <property type="match status" value="1"/>
</dbReference>
<dbReference type="SMART" id="SM00640">
    <property type="entry name" value="Glyco_32"/>
    <property type="match status" value="1"/>
</dbReference>
<evidence type="ECO:0000256" key="2">
    <source>
        <dbReference type="ARBA" id="ARBA00022801"/>
    </source>
</evidence>
<feature type="domain" description="Glycosyl hydrolase family 32 N-terminal" evidence="6">
    <location>
        <begin position="34"/>
        <end position="331"/>
    </location>
</feature>
<dbReference type="GO" id="GO:0004575">
    <property type="term" value="F:sucrose alpha-glucosidase activity"/>
    <property type="evidence" value="ECO:0007669"/>
    <property type="project" value="TreeGrafter"/>
</dbReference>
<evidence type="ECO:0000313" key="8">
    <source>
        <dbReference type="EMBL" id="CUO44779.1"/>
    </source>
</evidence>
<evidence type="ECO:0000256" key="4">
    <source>
        <dbReference type="RuleBase" id="RU362110"/>
    </source>
</evidence>
<name>A0A8D9LBX7_PARDI</name>
<dbReference type="InterPro" id="IPR013320">
    <property type="entry name" value="ConA-like_dom_sf"/>
</dbReference>
<organism evidence="8 9">
    <name type="scientific">Parabacteroides distasonis</name>
    <dbReference type="NCBI Taxonomy" id="823"/>
    <lineage>
        <taxon>Bacteria</taxon>
        <taxon>Pseudomonadati</taxon>
        <taxon>Bacteroidota</taxon>
        <taxon>Bacteroidia</taxon>
        <taxon>Bacteroidales</taxon>
        <taxon>Tannerellaceae</taxon>
        <taxon>Parabacteroides</taxon>
    </lineage>
</organism>
<evidence type="ECO:0000259" key="7">
    <source>
        <dbReference type="Pfam" id="PF08244"/>
    </source>
</evidence>
<feature type="domain" description="Glycosyl hydrolase family 32 C-terminal" evidence="7">
    <location>
        <begin position="369"/>
        <end position="498"/>
    </location>
</feature>
<sequence>MSKRILSGIVGLVCLLSGCRKAVNVETNHIPLFHFTTVMNWTGEPAGLVYDDELYHLFYQYNPSGNVFGNIHWGHAVSRDLFRWQRDSIALFPDSLGYLKSGSVVVDKENTSGFGSEMERPFLAFYTYANPDLSKTLFSAYSLDKGRTWIKQGEIDLPNPVECDLRNPHVSWYEEYGRWIMTVSSGSSVLFYASSDCKEWHFLSEFKDATSQGANWEGTDFFPMKVQGKEIKKWVLLVNMENGLGNGTPSTCYYIGDFDGTSFQITQTKELWLDYGKDNYAGSTFSGLNGDDRIFLGWMSCWEYANLLPTSVGRGNMIIPRRLGLVEEGRHYMLASVIPSGLSAFYADSCLVGPVKLSDENGLRKEFPYPGESFVMRLNFDNSDNRAIWKADNYGIRLKTRSGKVLTIGYQNELSYYYIDRSGLEIEPSVEGFEQLMGAGYRSETPVSDWLILFDQNSIELFASGGRVAMTSLCYPDDEFTTFELYAESGAVNLLKASIIQLKNELIK</sequence>
<dbReference type="InterPro" id="IPR023296">
    <property type="entry name" value="Glyco_hydro_beta-prop_sf"/>
</dbReference>
<feature type="signal peptide" evidence="5">
    <location>
        <begin position="1"/>
        <end position="22"/>
    </location>
</feature>
<dbReference type="PROSITE" id="PS51257">
    <property type="entry name" value="PROKAR_LIPOPROTEIN"/>
    <property type="match status" value="1"/>
</dbReference>
<keyword evidence="5" id="KW-0732">Signal</keyword>
<evidence type="ECO:0000256" key="3">
    <source>
        <dbReference type="ARBA" id="ARBA00023295"/>
    </source>
</evidence>
<evidence type="ECO:0000313" key="9">
    <source>
        <dbReference type="Proteomes" id="UP000095455"/>
    </source>
</evidence>
<accession>A0A8D9LBX7</accession>